<reference evidence="3" key="1">
    <citation type="journal article" date="2014" name="Science">
        <title>Ancient hybridizations among the ancestral genomes of bread wheat.</title>
        <authorList>
            <consortium name="International Wheat Genome Sequencing Consortium,"/>
            <person name="Marcussen T."/>
            <person name="Sandve S.R."/>
            <person name="Heier L."/>
            <person name="Spannagl M."/>
            <person name="Pfeifer M."/>
            <person name="Jakobsen K.S."/>
            <person name="Wulff B.B."/>
            <person name="Steuernagel B."/>
            <person name="Mayer K.F."/>
            <person name="Olsen O.A."/>
        </authorList>
    </citation>
    <scope>NUCLEOTIDE SEQUENCE [LARGE SCALE GENOMIC DNA]</scope>
    <source>
        <strain evidence="3">cv. AL8/78</strain>
    </source>
</reference>
<sequence length="112" mass="12464">MSEMCFWLEKPMGSSCWCHISPVNRSPHGCAKHLAPAEPDPDYITAPPKLQQHTYHTHGTVSCPTITHALGYKFMAKCLPNTTTSALHPQTKALQHPTSRRISPVSKHKKLP</sequence>
<dbReference type="EnsemblPlants" id="AET5Gv20799000.10">
    <property type="protein sequence ID" value="AET5Gv20799000.10"/>
    <property type="gene ID" value="AET5Gv20799000"/>
</dbReference>
<reference evidence="2" key="4">
    <citation type="submission" date="2019-03" db="UniProtKB">
        <authorList>
            <consortium name="EnsemblPlants"/>
        </authorList>
    </citation>
    <scope>IDENTIFICATION</scope>
</reference>
<dbReference type="AlphaFoldDB" id="A0A453LJ74"/>
<name>A0A453LJ74_AEGTS</name>
<dbReference type="Proteomes" id="UP000015105">
    <property type="component" value="Chromosome 5D"/>
</dbReference>
<organism evidence="2 3">
    <name type="scientific">Aegilops tauschii subsp. strangulata</name>
    <name type="common">Goatgrass</name>
    <dbReference type="NCBI Taxonomy" id="200361"/>
    <lineage>
        <taxon>Eukaryota</taxon>
        <taxon>Viridiplantae</taxon>
        <taxon>Streptophyta</taxon>
        <taxon>Embryophyta</taxon>
        <taxon>Tracheophyta</taxon>
        <taxon>Spermatophyta</taxon>
        <taxon>Magnoliopsida</taxon>
        <taxon>Liliopsida</taxon>
        <taxon>Poales</taxon>
        <taxon>Poaceae</taxon>
        <taxon>BOP clade</taxon>
        <taxon>Pooideae</taxon>
        <taxon>Triticodae</taxon>
        <taxon>Triticeae</taxon>
        <taxon>Triticinae</taxon>
        <taxon>Aegilops</taxon>
    </lineage>
</organism>
<evidence type="ECO:0000313" key="2">
    <source>
        <dbReference type="EnsemblPlants" id="AET5Gv20799000.10"/>
    </source>
</evidence>
<dbReference type="Gramene" id="AET5Gv20799000.10">
    <property type="protein sequence ID" value="AET5Gv20799000.10"/>
    <property type="gene ID" value="AET5Gv20799000"/>
</dbReference>
<protein>
    <submittedName>
        <fullName evidence="2">Uncharacterized protein</fullName>
    </submittedName>
</protein>
<feature type="compositionally biased region" description="Polar residues" evidence="1">
    <location>
        <begin position="89"/>
        <end position="101"/>
    </location>
</feature>
<accession>A0A453LJ74</accession>
<reference evidence="2" key="3">
    <citation type="journal article" date="2017" name="Nature">
        <title>Genome sequence of the progenitor of the wheat D genome Aegilops tauschii.</title>
        <authorList>
            <person name="Luo M.C."/>
            <person name="Gu Y.Q."/>
            <person name="Puiu D."/>
            <person name="Wang H."/>
            <person name="Twardziok S.O."/>
            <person name="Deal K.R."/>
            <person name="Huo N."/>
            <person name="Zhu T."/>
            <person name="Wang L."/>
            <person name="Wang Y."/>
            <person name="McGuire P.E."/>
            <person name="Liu S."/>
            <person name="Long H."/>
            <person name="Ramasamy R.K."/>
            <person name="Rodriguez J.C."/>
            <person name="Van S.L."/>
            <person name="Yuan L."/>
            <person name="Wang Z."/>
            <person name="Xia Z."/>
            <person name="Xiao L."/>
            <person name="Anderson O.D."/>
            <person name="Ouyang S."/>
            <person name="Liang Y."/>
            <person name="Zimin A.V."/>
            <person name="Pertea G."/>
            <person name="Qi P."/>
            <person name="Bennetzen J.L."/>
            <person name="Dai X."/>
            <person name="Dawson M.W."/>
            <person name="Muller H.G."/>
            <person name="Kugler K."/>
            <person name="Rivarola-Duarte L."/>
            <person name="Spannagl M."/>
            <person name="Mayer K.F.X."/>
            <person name="Lu F.H."/>
            <person name="Bevan M.W."/>
            <person name="Leroy P."/>
            <person name="Li P."/>
            <person name="You F.M."/>
            <person name="Sun Q."/>
            <person name="Liu Z."/>
            <person name="Lyons E."/>
            <person name="Wicker T."/>
            <person name="Salzberg S.L."/>
            <person name="Devos K.M."/>
            <person name="Dvorak J."/>
        </authorList>
    </citation>
    <scope>NUCLEOTIDE SEQUENCE [LARGE SCALE GENOMIC DNA]</scope>
    <source>
        <strain evidence="2">cv. AL8/78</strain>
    </source>
</reference>
<reference evidence="2" key="5">
    <citation type="journal article" date="2021" name="G3 (Bethesda)">
        <title>Aegilops tauschii genome assembly Aet v5.0 features greater sequence contiguity and improved annotation.</title>
        <authorList>
            <person name="Wang L."/>
            <person name="Zhu T."/>
            <person name="Rodriguez J.C."/>
            <person name="Deal K.R."/>
            <person name="Dubcovsky J."/>
            <person name="McGuire P.E."/>
            <person name="Lux T."/>
            <person name="Spannagl M."/>
            <person name="Mayer K.F.X."/>
            <person name="Baldrich P."/>
            <person name="Meyers B.C."/>
            <person name="Huo N."/>
            <person name="Gu Y.Q."/>
            <person name="Zhou H."/>
            <person name="Devos K.M."/>
            <person name="Bennetzen J.L."/>
            <person name="Unver T."/>
            <person name="Budak H."/>
            <person name="Gulick P.J."/>
            <person name="Galiba G."/>
            <person name="Kalapos B."/>
            <person name="Nelson D.R."/>
            <person name="Li P."/>
            <person name="You F.M."/>
            <person name="Luo M.C."/>
            <person name="Dvorak J."/>
        </authorList>
    </citation>
    <scope>NUCLEOTIDE SEQUENCE [LARGE SCALE GENOMIC DNA]</scope>
    <source>
        <strain evidence="2">cv. AL8/78</strain>
    </source>
</reference>
<evidence type="ECO:0000313" key="3">
    <source>
        <dbReference type="Proteomes" id="UP000015105"/>
    </source>
</evidence>
<proteinExistence type="predicted"/>
<feature type="region of interest" description="Disordered" evidence="1">
    <location>
        <begin position="89"/>
        <end position="112"/>
    </location>
</feature>
<keyword evidence="3" id="KW-1185">Reference proteome</keyword>
<reference evidence="3" key="2">
    <citation type="journal article" date="2017" name="Nat. Plants">
        <title>The Aegilops tauschii genome reveals multiple impacts of transposons.</title>
        <authorList>
            <person name="Zhao G."/>
            <person name="Zou C."/>
            <person name="Li K."/>
            <person name="Wang K."/>
            <person name="Li T."/>
            <person name="Gao L."/>
            <person name="Zhang X."/>
            <person name="Wang H."/>
            <person name="Yang Z."/>
            <person name="Liu X."/>
            <person name="Jiang W."/>
            <person name="Mao L."/>
            <person name="Kong X."/>
            <person name="Jiao Y."/>
            <person name="Jia J."/>
        </authorList>
    </citation>
    <scope>NUCLEOTIDE SEQUENCE [LARGE SCALE GENOMIC DNA]</scope>
    <source>
        <strain evidence="3">cv. AL8/78</strain>
    </source>
</reference>
<evidence type="ECO:0000256" key="1">
    <source>
        <dbReference type="SAM" id="MobiDB-lite"/>
    </source>
</evidence>